<dbReference type="GO" id="GO:0016208">
    <property type="term" value="F:AMP binding"/>
    <property type="evidence" value="ECO:0007669"/>
    <property type="project" value="TreeGrafter"/>
</dbReference>
<comment type="function">
    <text evidence="2">Catalyzes a salvage reaction resulting in the formation of AMP, that is energically less costly than de novo synthesis.</text>
</comment>
<dbReference type="GO" id="GO:0006168">
    <property type="term" value="P:adenine salvage"/>
    <property type="evidence" value="ECO:0007669"/>
    <property type="project" value="InterPro"/>
</dbReference>
<dbReference type="Proteomes" id="UP001295684">
    <property type="component" value="Unassembled WGS sequence"/>
</dbReference>
<evidence type="ECO:0000256" key="9">
    <source>
        <dbReference type="ARBA" id="ARBA00022676"/>
    </source>
</evidence>
<evidence type="ECO:0000256" key="1">
    <source>
        <dbReference type="ARBA" id="ARBA00000868"/>
    </source>
</evidence>
<evidence type="ECO:0000256" key="8">
    <source>
        <dbReference type="ARBA" id="ARBA00022490"/>
    </source>
</evidence>
<dbReference type="HAMAP" id="MF_00004">
    <property type="entry name" value="Aden_phosphoribosyltr"/>
    <property type="match status" value="1"/>
</dbReference>
<evidence type="ECO:0000256" key="11">
    <source>
        <dbReference type="ARBA" id="ARBA00022726"/>
    </source>
</evidence>
<dbReference type="GO" id="GO:0044209">
    <property type="term" value="P:AMP salvage"/>
    <property type="evidence" value="ECO:0007669"/>
    <property type="project" value="TreeGrafter"/>
</dbReference>
<evidence type="ECO:0000256" key="4">
    <source>
        <dbReference type="ARBA" id="ARBA00004659"/>
    </source>
</evidence>
<dbReference type="EC" id="2.4.2.7" evidence="7"/>
<dbReference type="Gene3D" id="3.40.50.2020">
    <property type="match status" value="1"/>
</dbReference>
<evidence type="ECO:0000256" key="7">
    <source>
        <dbReference type="ARBA" id="ARBA00011893"/>
    </source>
</evidence>
<comment type="catalytic activity">
    <reaction evidence="1">
        <text>AMP + diphosphate = 5-phospho-alpha-D-ribose 1-diphosphate + adenine</text>
        <dbReference type="Rhea" id="RHEA:16609"/>
        <dbReference type="ChEBI" id="CHEBI:16708"/>
        <dbReference type="ChEBI" id="CHEBI:33019"/>
        <dbReference type="ChEBI" id="CHEBI:58017"/>
        <dbReference type="ChEBI" id="CHEBI:456215"/>
        <dbReference type="EC" id="2.4.2.7"/>
    </reaction>
</comment>
<evidence type="ECO:0000256" key="10">
    <source>
        <dbReference type="ARBA" id="ARBA00022679"/>
    </source>
</evidence>
<dbReference type="InterPro" id="IPR000836">
    <property type="entry name" value="PRTase_dom"/>
</dbReference>
<reference evidence="13" key="1">
    <citation type="submission" date="2023-07" db="EMBL/GenBank/DDBJ databases">
        <authorList>
            <consortium name="AG Swart"/>
            <person name="Singh M."/>
            <person name="Singh A."/>
            <person name="Seah K."/>
            <person name="Emmerich C."/>
        </authorList>
    </citation>
    <scope>NUCLEOTIDE SEQUENCE</scope>
    <source>
        <strain evidence="13">DP1</strain>
    </source>
</reference>
<sequence length="189" mass="21136">MEATSIQDKKKQVQAVVKTFPDFPKKGVDFVDYFSILYHPKETQLLNEIVIEAVDKHFADAGESPFNMVIGLETRGFFLGMVLSQHYNIPFVPIRKKGKLPGETECANYATEYEEKNAAEIQKDSINEDSKALIIDDLLATGGTLRMAYDLVEKCGAQVAASLVVFEICVLEGRKKLKDPSSCIAIYEY</sequence>
<dbReference type="SUPFAM" id="SSF53271">
    <property type="entry name" value="PRTase-like"/>
    <property type="match status" value="1"/>
</dbReference>
<evidence type="ECO:0000256" key="2">
    <source>
        <dbReference type="ARBA" id="ARBA00003968"/>
    </source>
</evidence>
<comment type="pathway">
    <text evidence="4">Purine metabolism; AMP biosynthesis via salvage pathway; AMP from adenine: step 1/1.</text>
</comment>
<dbReference type="InterPro" id="IPR029057">
    <property type="entry name" value="PRTase-like"/>
</dbReference>
<keyword evidence="14" id="KW-1185">Reference proteome</keyword>
<evidence type="ECO:0000313" key="14">
    <source>
        <dbReference type="Proteomes" id="UP001295684"/>
    </source>
</evidence>
<accession>A0AAD2D5B9</accession>
<dbReference type="PANTHER" id="PTHR32315">
    <property type="entry name" value="ADENINE PHOSPHORIBOSYLTRANSFERASE"/>
    <property type="match status" value="1"/>
</dbReference>
<dbReference type="InterPro" id="IPR005764">
    <property type="entry name" value="Ade_phspho_trans"/>
</dbReference>
<evidence type="ECO:0000313" key="13">
    <source>
        <dbReference type="EMBL" id="CAI2381709.1"/>
    </source>
</evidence>
<dbReference type="PANTHER" id="PTHR32315:SF3">
    <property type="entry name" value="ADENINE PHOSPHORIBOSYLTRANSFERASE"/>
    <property type="match status" value="1"/>
</dbReference>
<comment type="similarity">
    <text evidence="5">Belongs to the purine/pyrimidine phosphoribosyltransferase family.</text>
</comment>
<keyword evidence="11" id="KW-0660">Purine salvage</keyword>
<keyword evidence="10" id="KW-0808">Transferase</keyword>
<protein>
    <recommendedName>
        <fullName evidence="7">adenine phosphoribosyltransferase</fullName>
        <ecNumber evidence="7">2.4.2.7</ecNumber>
    </recommendedName>
</protein>
<proteinExistence type="inferred from homology"/>
<evidence type="ECO:0000259" key="12">
    <source>
        <dbReference type="Pfam" id="PF00156"/>
    </source>
</evidence>
<evidence type="ECO:0000256" key="3">
    <source>
        <dbReference type="ARBA" id="ARBA00004496"/>
    </source>
</evidence>
<dbReference type="InterPro" id="IPR050054">
    <property type="entry name" value="UPRTase/APRTase"/>
</dbReference>
<dbReference type="GO" id="GO:0003999">
    <property type="term" value="F:adenine phosphoribosyltransferase activity"/>
    <property type="evidence" value="ECO:0007669"/>
    <property type="project" value="UniProtKB-EC"/>
</dbReference>
<dbReference type="GO" id="GO:0006166">
    <property type="term" value="P:purine ribonucleoside salvage"/>
    <property type="evidence" value="ECO:0007669"/>
    <property type="project" value="UniProtKB-KW"/>
</dbReference>
<evidence type="ECO:0000256" key="5">
    <source>
        <dbReference type="ARBA" id="ARBA00008391"/>
    </source>
</evidence>
<dbReference type="NCBIfam" id="NF002636">
    <property type="entry name" value="PRK02304.1-5"/>
    <property type="match status" value="1"/>
</dbReference>
<dbReference type="EMBL" id="CAMPGE010023816">
    <property type="protein sequence ID" value="CAI2381709.1"/>
    <property type="molecule type" value="Genomic_DNA"/>
</dbReference>
<name>A0AAD2D5B9_EUPCR</name>
<dbReference type="CDD" id="cd06223">
    <property type="entry name" value="PRTases_typeI"/>
    <property type="match status" value="1"/>
</dbReference>
<organism evidence="13 14">
    <name type="scientific">Euplotes crassus</name>
    <dbReference type="NCBI Taxonomy" id="5936"/>
    <lineage>
        <taxon>Eukaryota</taxon>
        <taxon>Sar</taxon>
        <taxon>Alveolata</taxon>
        <taxon>Ciliophora</taxon>
        <taxon>Intramacronucleata</taxon>
        <taxon>Spirotrichea</taxon>
        <taxon>Hypotrichia</taxon>
        <taxon>Euplotida</taxon>
        <taxon>Euplotidae</taxon>
        <taxon>Moneuplotes</taxon>
    </lineage>
</organism>
<dbReference type="AlphaFoldDB" id="A0AAD2D5B9"/>
<keyword evidence="8" id="KW-0963">Cytoplasm</keyword>
<comment type="subcellular location">
    <subcellularLocation>
        <location evidence="3">Cytoplasm</location>
    </subcellularLocation>
</comment>
<comment type="caution">
    <text evidence="13">The sequence shown here is derived from an EMBL/GenBank/DDBJ whole genome shotgun (WGS) entry which is preliminary data.</text>
</comment>
<feature type="domain" description="Phosphoribosyltransferase" evidence="12">
    <location>
        <begin position="46"/>
        <end position="173"/>
    </location>
</feature>
<gene>
    <name evidence="13" type="ORF">ECRASSUSDP1_LOCUS23167</name>
</gene>
<evidence type="ECO:0000256" key="6">
    <source>
        <dbReference type="ARBA" id="ARBA00011738"/>
    </source>
</evidence>
<comment type="subunit">
    <text evidence="6">Homodimer.</text>
</comment>
<keyword evidence="9" id="KW-0328">Glycosyltransferase</keyword>
<dbReference type="GO" id="GO:0005737">
    <property type="term" value="C:cytoplasm"/>
    <property type="evidence" value="ECO:0007669"/>
    <property type="project" value="UniProtKB-SubCell"/>
</dbReference>
<dbReference type="GO" id="GO:0002055">
    <property type="term" value="F:adenine binding"/>
    <property type="evidence" value="ECO:0007669"/>
    <property type="project" value="TreeGrafter"/>
</dbReference>
<dbReference type="Pfam" id="PF00156">
    <property type="entry name" value="Pribosyltran"/>
    <property type="match status" value="1"/>
</dbReference>
<dbReference type="FunFam" id="3.40.50.2020:FF:000004">
    <property type="entry name" value="Adenine phosphoribosyltransferase"/>
    <property type="match status" value="1"/>
</dbReference>